<dbReference type="NCBIfam" id="TIGR01662">
    <property type="entry name" value="HAD-SF-IIIA"/>
    <property type="match status" value="1"/>
</dbReference>
<keyword evidence="2" id="KW-0378">Hydrolase</keyword>
<evidence type="ECO:0000313" key="3">
    <source>
        <dbReference type="Proteomes" id="UP001430755"/>
    </source>
</evidence>
<reference evidence="2" key="1">
    <citation type="submission" date="2021-11" db="EMBL/GenBank/DDBJ databases">
        <title>A Novel Adlercreutzia Species, isolated from a Allomyrina dichotoma larva feces.</title>
        <authorList>
            <person name="Suh M.K."/>
        </authorList>
    </citation>
    <scope>NUCLEOTIDE SEQUENCE</scope>
    <source>
        <strain evidence="2">JBNU-10</strain>
    </source>
</reference>
<sequence length="183" mass="20344">MGLLEPDRYFSRLSHIDLERDLRARGLDCVLLDIDNTILARDTHEVPRDARLWLARAREAGVGVCLVSNNWHASVHQLAGELDLPIVAKALKPLPHGLLLGMRKLGGDRASTVMVGDQLLTDVLAAHLAGMRAYMLQPLVEQDLPHTLLLRNLERMMLGSRQPEPAPPACRQNLDAHPQEGLR</sequence>
<accession>A0ABS9WG71</accession>
<evidence type="ECO:0000313" key="2">
    <source>
        <dbReference type="EMBL" id="MCI2241575.1"/>
    </source>
</evidence>
<dbReference type="RefSeq" id="WP_242163866.1">
    <property type="nucleotide sequence ID" value="NZ_JAJMLW010000001.1"/>
</dbReference>
<keyword evidence="3" id="KW-1185">Reference proteome</keyword>
<feature type="region of interest" description="Disordered" evidence="1">
    <location>
        <begin position="160"/>
        <end position="183"/>
    </location>
</feature>
<dbReference type="SUPFAM" id="SSF56784">
    <property type="entry name" value="HAD-like"/>
    <property type="match status" value="1"/>
</dbReference>
<dbReference type="InterPro" id="IPR036412">
    <property type="entry name" value="HAD-like_sf"/>
</dbReference>
<dbReference type="Gene3D" id="3.40.50.1000">
    <property type="entry name" value="HAD superfamily/HAD-like"/>
    <property type="match status" value="1"/>
</dbReference>
<dbReference type="Pfam" id="PF00702">
    <property type="entry name" value="Hydrolase"/>
    <property type="match status" value="1"/>
</dbReference>
<organism evidence="2 3">
    <name type="scientific">Adlercreutzia faecimuris</name>
    <dbReference type="NCBI Taxonomy" id="2897341"/>
    <lineage>
        <taxon>Bacteria</taxon>
        <taxon>Bacillati</taxon>
        <taxon>Actinomycetota</taxon>
        <taxon>Coriobacteriia</taxon>
        <taxon>Eggerthellales</taxon>
        <taxon>Eggerthellaceae</taxon>
        <taxon>Adlercreutzia</taxon>
    </lineage>
</organism>
<name>A0ABS9WG71_9ACTN</name>
<gene>
    <name evidence="2" type="ORF">LPT13_04300</name>
</gene>
<dbReference type="EMBL" id="JAJMLW010000001">
    <property type="protein sequence ID" value="MCI2241575.1"/>
    <property type="molecule type" value="Genomic_DNA"/>
</dbReference>
<dbReference type="InterPro" id="IPR023214">
    <property type="entry name" value="HAD_sf"/>
</dbReference>
<dbReference type="GO" id="GO:0016787">
    <property type="term" value="F:hydrolase activity"/>
    <property type="evidence" value="ECO:0007669"/>
    <property type="project" value="UniProtKB-KW"/>
</dbReference>
<dbReference type="InterPro" id="IPR006549">
    <property type="entry name" value="HAD-SF_hydro_IIIA"/>
</dbReference>
<comment type="caution">
    <text evidence="2">The sequence shown here is derived from an EMBL/GenBank/DDBJ whole genome shotgun (WGS) entry which is preliminary data.</text>
</comment>
<protein>
    <submittedName>
        <fullName evidence="2">HAD-IIIA family hydrolase</fullName>
    </submittedName>
</protein>
<proteinExistence type="predicted"/>
<evidence type="ECO:0000256" key="1">
    <source>
        <dbReference type="SAM" id="MobiDB-lite"/>
    </source>
</evidence>
<dbReference type="Proteomes" id="UP001430755">
    <property type="component" value="Unassembled WGS sequence"/>
</dbReference>